<protein>
    <recommendedName>
        <fullName evidence="3">AMP-dependent synthetase/ligase domain-containing protein</fullName>
    </recommendedName>
</protein>
<dbReference type="PANTHER" id="PTHR43845:SF1">
    <property type="entry name" value="BLR5969 PROTEIN"/>
    <property type="match status" value="1"/>
</dbReference>
<gene>
    <name evidence="1" type="ORF">VMCG_08354</name>
</gene>
<name>A0A423VVB4_9PEZI</name>
<dbReference type="InterPro" id="IPR042099">
    <property type="entry name" value="ANL_N_sf"/>
</dbReference>
<accession>A0A423VVB4</accession>
<proteinExistence type="predicted"/>
<organism evidence="1 2">
    <name type="scientific">Cytospora schulzeri</name>
    <dbReference type="NCBI Taxonomy" id="448051"/>
    <lineage>
        <taxon>Eukaryota</taxon>
        <taxon>Fungi</taxon>
        <taxon>Dikarya</taxon>
        <taxon>Ascomycota</taxon>
        <taxon>Pezizomycotina</taxon>
        <taxon>Sordariomycetes</taxon>
        <taxon>Sordariomycetidae</taxon>
        <taxon>Diaporthales</taxon>
        <taxon>Cytosporaceae</taxon>
        <taxon>Cytospora</taxon>
    </lineage>
</organism>
<sequence length="428" mass="48392">MHGLSDEFCRDFFHHVRTHSPFFGELWKNLPQELNSTEQVPVTDLADYWQAAKEDRINTNPFFNDGVVFRTGGTTSEPKVIYATNDEVKQMYQNLSMALTDSSGIRPGDRIANLCHVGGMYAGFLGMTLSLDHLQVPHVHLPMTGNEPVPNIAEFLSKFKATVIIGNVFTVTRVVEYLVSKGKTVPSMRLILYFGENFFLDNRKSWLRAFPNMVAHPGMYASGDGGLLGIPAELPGVREDSDIKPIYKANRPLIVLELLAEDGSAIKEAGIRGRVVITDLRKRLFPCVRYPAGDVAQWIDYDKGTFELLGRESIALKMGSLHLELPALRQLVVKTMGRHFQDAFQIVMRRRDGKNEITFRFTGTNDDPEAVTRRLEKNLIDAFPRWQELLDIDYIQPLQTEWVKVEELVVSSNSGKLATVVDERYLSK</sequence>
<reference evidence="1 2" key="1">
    <citation type="submission" date="2015-09" db="EMBL/GenBank/DDBJ databases">
        <title>Host preference determinants of Valsa canker pathogens revealed by comparative genomics.</title>
        <authorList>
            <person name="Yin Z."/>
            <person name="Huang L."/>
        </authorList>
    </citation>
    <scope>NUCLEOTIDE SEQUENCE [LARGE SCALE GENOMIC DNA]</scope>
    <source>
        <strain evidence="1 2">03-1</strain>
    </source>
</reference>
<dbReference type="PANTHER" id="PTHR43845">
    <property type="entry name" value="BLR5969 PROTEIN"/>
    <property type="match status" value="1"/>
</dbReference>
<dbReference type="AlphaFoldDB" id="A0A423VVB4"/>
<dbReference type="EMBL" id="LKEA01000038">
    <property type="protein sequence ID" value="ROV95017.1"/>
    <property type="molecule type" value="Genomic_DNA"/>
</dbReference>
<dbReference type="Proteomes" id="UP000283895">
    <property type="component" value="Unassembled WGS sequence"/>
</dbReference>
<comment type="caution">
    <text evidence="1">The sequence shown here is derived from an EMBL/GenBank/DDBJ whole genome shotgun (WGS) entry which is preliminary data.</text>
</comment>
<evidence type="ECO:0008006" key="3">
    <source>
        <dbReference type="Google" id="ProtNLM"/>
    </source>
</evidence>
<dbReference type="Gene3D" id="3.40.50.12780">
    <property type="entry name" value="N-terminal domain of ligase-like"/>
    <property type="match status" value="1"/>
</dbReference>
<evidence type="ECO:0000313" key="2">
    <source>
        <dbReference type="Proteomes" id="UP000283895"/>
    </source>
</evidence>
<dbReference type="OrthoDB" id="5360374at2759"/>
<keyword evidence="2" id="KW-1185">Reference proteome</keyword>
<evidence type="ECO:0000313" key="1">
    <source>
        <dbReference type="EMBL" id="ROV95017.1"/>
    </source>
</evidence>
<dbReference type="SUPFAM" id="SSF56801">
    <property type="entry name" value="Acetyl-CoA synthetase-like"/>
    <property type="match status" value="1"/>
</dbReference>